<proteinExistence type="predicted"/>
<keyword evidence="3" id="KW-1185">Reference proteome</keyword>
<gene>
    <name evidence="2" type="ORF">GCM10009825_07100</name>
</gene>
<feature type="region of interest" description="Disordered" evidence="1">
    <location>
        <begin position="76"/>
        <end position="121"/>
    </location>
</feature>
<comment type="caution">
    <text evidence="2">The sequence shown here is derived from an EMBL/GenBank/DDBJ whole genome shotgun (WGS) entry which is preliminary data.</text>
</comment>
<evidence type="ECO:0000313" key="3">
    <source>
        <dbReference type="Proteomes" id="UP001500102"/>
    </source>
</evidence>
<name>A0ABN2YJ50_9MICC</name>
<evidence type="ECO:0000256" key="1">
    <source>
        <dbReference type="SAM" id="MobiDB-lite"/>
    </source>
</evidence>
<dbReference type="RefSeq" id="WP_344362163.1">
    <property type="nucleotide sequence ID" value="NZ_BAAAQB010000009.1"/>
</dbReference>
<evidence type="ECO:0000313" key="2">
    <source>
        <dbReference type="EMBL" id="GAA2128167.1"/>
    </source>
</evidence>
<protein>
    <recommendedName>
        <fullName evidence="4">Anti-sigma factor</fullName>
    </recommendedName>
</protein>
<sequence>MEHLDAELLSLLALGESLGTDTDADHLASCPVCSETLRGLQHAVHIATLDTAGIELEKPGSQNWAAIHQALGLSPTLATDPLTQPSAGPPVPPTKPARAQAPLNHGSGTESAPTLLRPSAKDRHARPGLWITAVAAGIVLGTAAGWTAAGVLGHNGTTAPTSTQSGPTSTVVAQTSLTPLPAHTGSGDALVEQLPDGTRHLIIRLSNDHITGFRGVWVGSADLSKMVSLGVLDNESGTFTIPAGVDLAQYPIVDVSNQPYNGNPAHSADSIARGTLNPQN</sequence>
<evidence type="ECO:0008006" key="4">
    <source>
        <dbReference type="Google" id="ProtNLM"/>
    </source>
</evidence>
<dbReference type="Proteomes" id="UP001500102">
    <property type="component" value="Unassembled WGS sequence"/>
</dbReference>
<organism evidence="2 3">
    <name type="scientific">Arthrobacter humicola</name>
    <dbReference type="NCBI Taxonomy" id="409291"/>
    <lineage>
        <taxon>Bacteria</taxon>
        <taxon>Bacillati</taxon>
        <taxon>Actinomycetota</taxon>
        <taxon>Actinomycetes</taxon>
        <taxon>Micrococcales</taxon>
        <taxon>Micrococcaceae</taxon>
        <taxon>Arthrobacter</taxon>
    </lineage>
</organism>
<dbReference type="EMBL" id="BAAAQB010000009">
    <property type="protein sequence ID" value="GAA2128167.1"/>
    <property type="molecule type" value="Genomic_DNA"/>
</dbReference>
<reference evidence="2 3" key="1">
    <citation type="journal article" date="2019" name="Int. J. Syst. Evol. Microbiol.">
        <title>The Global Catalogue of Microorganisms (GCM) 10K type strain sequencing project: providing services to taxonomists for standard genome sequencing and annotation.</title>
        <authorList>
            <consortium name="The Broad Institute Genomics Platform"/>
            <consortium name="The Broad Institute Genome Sequencing Center for Infectious Disease"/>
            <person name="Wu L."/>
            <person name="Ma J."/>
        </authorList>
    </citation>
    <scope>NUCLEOTIDE SEQUENCE [LARGE SCALE GENOMIC DNA]</scope>
    <source>
        <strain evidence="2 3">JCM 15921</strain>
    </source>
</reference>
<accession>A0ABN2YJ50</accession>
<feature type="region of interest" description="Disordered" evidence="1">
    <location>
        <begin position="261"/>
        <end position="280"/>
    </location>
</feature>